<organism evidence="1 2">
    <name type="scientific">Sphaerodactylus townsendi</name>
    <dbReference type="NCBI Taxonomy" id="933632"/>
    <lineage>
        <taxon>Eukaryota</taxon>
        <taxon>Metazoa</taxon>
        <taxon>Chordata</taxon>
        <taxon>Craniata</taxon>
        <taxon>Vertebrata</taxon>
        <taxon>Euteleostomi</taxon>
        <taxon>Lepidosauria</taxon>
        <taxon>Squamata</taxon>
        <taxon>Bifurcata</taxon>
        <taxon>Gekkota</taxon>
        <taxon>Sphaerodactylidae</taxon>
        <taxon>Sphaerodactylus</taxon>
    </lineage>
</organism>
<dbReference type="Proteomes" id="UP000827872">
    <property type="component" value="Linkage Group LG01"/>
</dbReference>
<dbReference type="EMBL" id="CM037614">
    <property type="protein sequence ID" value="KAH8016348.1"/>
    <property type="molecule type" value="Genomic_DNA"/>
</dbReference>
<comment type="caution">
    <text evidence="1">The sequence shown here is derived from an EMBL/GenBank/DDBJ whole genome shotgun (WGS) entry which is preliminary data.</text>
</comment>
<accession>A0ACB8G9D8</accession>
<proteinExistence type="predicted"/>
<sequence length="1528" mass="170547">MPMSEIFYLGKWLSGAMELFNLYDISAIVHTKSAERIISPMVTELYHLIIAIELGDVHYEALAGLEETANELEKATEQLACIARRLAEQSDDEVLKQEMKLAAKSLLIAGKSFLLVVQKLLIQPDVENGIEELVISAKRILAETLKVLQTENDVMFGRVIQAAHRLLDRLFSLESTEKISAMRVAFHNFSEALLLLTSLTERLLGELKVSPHQKHLTQTLQMLKKCIPMLYSAKFSHLKYPSDQQVKLSKTYIFDLVENIVEELISLLKYDVGKKNNRGQNGLFPRHLHKLLRLLSRPQPIDLCEGKFDVLVAVVVFYCMLLADFSRATIKGKLVKLCHHLLILRKAIAMGVRTKEGFPVESQLEKSIKEKCCSMRGELENLNQAVQTAVLYQILDNFAEPKEPMKRLVEAAAEPGFQARKGGVLKELQPLITAFFCHSIQMLKAVNFVLVTCTKMETIEELEDCVHHLSKLLATVPVLLSKMSHNPDNEDVPEKLYSLCQVWSSTIECLLMCFDKVIDLREFLDLSVQEMVGHKECSEKALVDQHSGEFSWHASSLSKQATQVVEFVTRHVDRARDPIFRNGLLVLIRQLENAILLVKMAMDQCVAGSSSPQAKNTYSRRAKRLIESTCNVRKGLDECNQPDILSPLRETVRNLDISKHPICVSPQDSLELSSQNTLKQSTTDHSEVLGGFSDTTYPVLSFSQKVSEGSGLCAKDEARKTDLNPLISELLKATKSHNIAKLNGACSDLLELSTCCVDAVEEALQLANSPVLEKLLHYREIGALTSHLISLAEEVSPNSICSSERLLQMADSLSKRIHEAKQSLTIVASSWYSLSKQLFCIVSPCDFIHNSQTMDEIMQMLGTVVQLAGKATFLNHDEELPVSSGICESFLKMQTKFTCVQARTKHLLEKVLPGVNTPSDVGKLESFDGNCILWSITIHTFLDVVDQFIGRDVLSLNELKTKLKYQVCMQSTMETISKSSLRLQNVAKLSFPLCAEHGLEDEMVVLREQMQILTESLLQVADVLSVSPLPTANLSVRFELLQRELAITAKVLLLRLSRIHRVYLNSIQSVIRLAQPVTHDNKCDGHKNNQEVFEKNAGQLMANVQMVKKIIGDAFENPASFKVKENLISTVNHLLFLTDKAIWRAGKLQSELDKEHLLEDDLLHEWSSEAGYLVTQLQSTKGISRTALDIIGRCLQNEGEHIHSSQTVCNSQSSPHREVDSGNHQNPAALSQRPMKTGQKASLIRDINKMPPRSDLQSGNQLHHSDGGLTASPTASSGDSEKWWHDDCPVSQVAKQMTTQMSYMAQFLKRKGPITTKEQLIASAAQIISGGQALLKFSGIVAKNCLDKRCATELQYAIQQAKTISYQLSIISRVNASTGKSRLSAEHLVSNAQNLIQAVFQILKVTEAACFTGSCSSCPSDSEEADVAAFCIQWRKRLWQHRIKAASSSDRDELGLHKAKTEARDPNLHLRLLPSSILSLIQGVWDASHSNRPKKRTGTGMVGATITDAFLQYFPGQFQKKRDVRAVT</sequence>
<protein>
    <submittedName>
        <fullName evidence="1">Uncharacterized protein</fullName>
    </submittedName>
</protein>
<gene>
    <name evidence="1" type="ORF">K3G42_016797</name>
</gene>
<reference evidence="1" key="1">
    <citation type="submission" date="2021-08" db="EMBL/GenBank/DDBJ databases">
        <title>The first chromosome-level gecko genome reveals the dynamic sex chromosomes of Neotropical dwarf geckos (Sphaerodactylidae: Sphaerodactylus).</title>
        <authorList>
            <person name="Pinto B.J."/>
            <person name="Keating S.E."/>
            <person name="Gamble T."/>
        </authorList>
    </citation>
    <scope>NUCLEOTIDE SEQUENCE</scope>
    <source>
        <strain evidence="1">TG3544</strain>
    </source>
</reference>
<name>A0ACB8G9D8_9SAUR</name>
<evidence type="ECO:0000313" key="2">
    <source>
        <dbReference type="Proteomes" id="UP000827872"/>
    </source>
</evidence>
<evidence type="ECO:0000313" key="1">
    <source>
        <dbReference type="EMBL" id="KAH8016348.1"/>
    </source>
</evidence>
<keyword evidence="2" id="KW-1185">Reference proteome</keyword>